<reference evidence="1" key="1">
    <citation type="submission" date="2022-11" db="EMBL/GenBank/DDBJ databases">
        <title>Genome Resource of Sclerotinia nivalis Strain SnTB1, a Plant Pathogen Isolated from American Ginseng.</title>
        <authorList>
            <person name="Fan S."/>
        </authorList>
    </citation>
    <scope>NUCLEOTIDE SEQUENCE</scope>
    <source>
        <strain evidence="1">SnTB1</strain>
    </source>
</reference>
<dbReference type="EMBL" id="JAPEIS010000008">
    <property type="protein sequence ID" value="KAJ8063459.1"/>
    <property type="molecule type" value="Genomic_DNA"/>
</dbReference>
<dbReference type="Proteomes" id="UP001152300">
    <property type="component" value="Unassembled WGS sequence"/>
</dbReference>
<evidence type="ECO:0000313" key="1">
    <source>
        <dbReference type="EMBL" id="KAJ8063459.1"/>
    </source>
</evidence>
<proteinExistence type="predicted"/>
<name>A0A9X0AJF5_9HELO</name>
<comment type="caution">
    <text evidence="1">The sequence shown here is derived from an EMBL/GenBank/DDBJ whole genome shotgun (WGS) entry which is preliminary data.</text>
</comment>
<sequence>MKLNQIGNQFIILLSLLYKYSFLDLQIENKLLNCKLQIDHFCFHSYTEFVKKDKITIPDCNITDYNDSEFFKGAGLARRMWTERHRRNIDTDRRELRSITETANRITEITFIDKI</sequence>
<organism evidence="1 2">
    <name type="scientific">Sclerotinia nivalis</name>
    <dbReference type="NCBI Taxonomy" id="352851"/>
    <lineage>
        <taxon>Eukaryota</taxon>
        <taxon>Fungi</taxon>
        <taxon>Dikarya</taxon>
        <taxon>Ascomycota</taxon>
        <taxon>Pezizomycotina</taxon>
        <taxon>Leotiomycetes</taxon>
        <taxon>Helotiales</taxon>
        <taxon>Sclerotiniaceae</taxon>
        <taxon>Sclerotinia</taxon>
    </lineage>
</organism>
<accession>A0A9X0AJF5</accession>
<keyword evidence="2" id="KW-1185">Reference proteome</keyword>
<gene>
    <name evidence="1" type="ORF">OCU04_007335</name>
</gene>
<dbReference type="AlphaFoldDB" id="A0A9X0AJF5"/>
<protein>
    <submittedName>
        <fullName evidence="1">Uncharacterized protein</fullName>
    </submittedName>
</protein>
<evidence type="ECO:0000313" key="2">
    <source>
        <dbReference type="Proteomes" id="UP001152300"/>
    </source>
</evidence>